<feature type="domain" description="RNA polymerase sigma factor 70 region 4 type 2" evidence="6">
    <location>
        <begin position="115"/>
        <end position="156"/>
    </location>
</feature>
<keyword evidence="3" id="KW-0731">Sigma factor</keyword>
<evidence type="ECO:0000259" key="6">
    <source>
        <dbReference type="Pfam" id="PF08281"/>
    </source>
</evidence>
<dbReference type="NCBIfam" id="TIGR02985">
    <property type="entry name" value="Sig70_bacteroi1"/>
    <property type="match status" value="1"/>
</dbReference>
<evidence type="ECO:0000256" key="1">
    <source>
        <dbReference type="ARBA" id="ARBA00010641"/>
    </source>
</evidence>
<dbReference type="InterPro" id="IPR013324">
    <property type="entry name" value="RNA_pol_sigma_r3/r4-like"/>
</dbReference>
<keyword evidence="8" id="KW-1185">Reference proteome</keyword>
<dbReference type="Proteomes" id="UP000664265">
    <property type="component" value="Unassembled WGS sequence"/>
</dbReference>
<organism evidence="7 8">
    <name type="scientific">Prevotella illustrans</name>
    <dbReference type="NCBI Taxonomy" id="2800387"/>
    <lineage>
        <taxon>Bacteria</taxon>
        <taxon>Pseudomonadati</taxon>
        <taxon>Bacteroidota</taxon>
        <taxon>Bacteroidia</taxon>
        <taxon>Bacteroidales</taxon>
        <taxon>Prevotellaceae</taxon>
        <taxon>Prevotella</taxon>
    </lineage>
</organism>
<name>A0ABS3M1W2_9BACT</name>
<sequence length="188" mass="22433">MVLNTEKKEKEQYFKQLFEDYYAPFCIYAKRFVDSRPTCEDLVSEAFVIVWEKLERDQLQRETVVEYIRRIVTNLCLNHLKHHAFELDYAVADRNKGAVYADSPHALYTQKELYEMLTDVLRQLPEHHRRVFIASYIDDKNNIEIARELEISVKSVIRYKQKTINLLRKNLKNYISVMLLLMTIGHEG</sequence>
<dbReference type="SUPFAM" id="SSF88946">
    <property type="entry name" value="Sigma2 domain of RNA polymerase sigma factors"/>
    <property type="match status" value="1"/>
</dbReference>
<dbReference type="PANTHER" id="PTHR43133">
    <property type="entry name" value="RNA POLYMERASE ECF-TYPE SIGMA FACTO"/>
    <property type="match status" value="1"/>
</dbReference>
<dbReference type="SUPFAM" id="SSF88659">
    <property type="entry name" value="Sigma3 and sigma4 domains of RNA polymerase sigma factors"/>
    <property type="match status" value="1"/>
</dbReference>
<dbReference type="RefSeq" id="WP_107581618.1">
    <property type="nucleotide sequence ID" value="NZ_JAERMS010000001.1"/>
</dbReference>
<evidence type="ECO:0000313" key="8">
    <source>
        <dbReference type="Proteomes" id="UP000664265"/>
    </source>
</evidence>
<evidence type="ECO:0000256" key="4">
    <source>
        <dbReference type="ARBA" id="ARBA00023163"/>
    </source>
</evidence>
<reference evidence="7 8" key="1">
    <citation type="submission" date="2021-01" db="EMBL/GenBank/DDBJ databases">
        <title>Prevotella A2931 sp. nov.</title>
        <authorList>
            <person name="Buhl M."/>
            <person name="Oberhettinger P."/>
        </authorList>
    </citation>
    <scope>NUCLEOTIDE SEQUENCE [LARGE SCALE GENOMIC DNA]</scope>
    <source>
        <strain evidence="7 8">A2931</strain>
    </source>
</reference>
<evidence type="ECO:0000259" key="5">
    <source>
        <dbReference type="Pfam" id="PF04542"/>
    </source>
</evidence>
<dbReference type="InterPro" id="IPR007627">
    <property type="entry name" value="RNA_pol_sigma70_r2"/>
</dbReference>
<dbReference type="InterPro" id="IPR014327">
    <property type="entry name" value="RNA_pol_sigma70_bacteroid"/>
</dbReference>
<dbReference type="InterPro" id="IPR036388">
    <property type="entry name" value="WH-like_DNA-bd_sf"/>
</dbReference>
<dbReference type="Gene3D" id="1.10.1740.10">
    <property type="match status" value="1"/>
</dbReference>
<dbReference type="InterPro" id="IPR039425">
    <property type="entry name" value="RNA_pol_sigma-70-like"/>
</dbReference>
<accession>A0ABS3M1W2</accession>
<dbReference type="EMBL" id="JAERMS010000001">
    <property type="protein sequence ID" value="MBO1362182.1"/>
    <property type="molecule type" value="Genomic_DNA"/>
</dbReference>
<protein>
    <submittedName>
        <fullName evidence="7">RNA polymerase sigma-70 factor</fullName>
    </submittedName>
</protein>
<dbReference type="Pfam" id="PF04542">
    <property type="entry name" value="Sigma70_r2"/>
    <property type="match status" value="1"/>
</dbReference>
<keyword evidence="4" id="KW-0804">Transcription</keyword>
<dbReference type="InterPro" id="IPR013325">
    <property type="entry name" value="RNA_pol_sigma_r2"/>
</dbReference>
<dbReference type="Pfam" id="PF08281">
    <property type="entry name" value="Sigma70_r4_2"/>
    <property type="match status" value="1"/>
</dbReference>
<keyword evidence="2" id="KW-0805">Transcription regulation</keyword>
<comment type="similarity">
    <text evidence="1">Belongs to the sigma-70 factor family. ECF subfamily.</text>
</comment>
<dbReference type="PANTHER" id="PTHR43133:SF46">
    <property type="entry name" value="RNA POLYMERASE SIGMA-70 FACTOR ECF SUBFAMILY"/>
    <property type="match status" value="1"/>
</dbReference>
<evidence type="ECO:0000256" key="3">
    <source>
        <dbReference type="ARBA" id="ARBA00023082"/>
    </source>
</evidence>
<proteinExistence type="inferred from homology"/>
<dbReference type="NCBIfam" id="TIGR02937">
    <property type="entry name" value="sigma70-ECF"/>
    <property type="match status" value="1"/>
</dbReference>
<dbReference type="InterPro" id="IPR014284">
    <property type="entry name" value="RNA_pol_sigma-70_dom"/>
</dbReference>
<dbReference type="InterPro" id="IPR013249">
    <property type="entry name" value="RNA_pol_sigma70_r4_t2"/>
</dbReference>
<comment type="caution">
    <text evidence="7">The sequence shown here is derived from an EMBL/GenBank/DDBJ whole genome shotgun (WGS) entry which is preliminary data.</text>
</comment>
<gene>
    <name evidence="7" type="ORF">JHU38_00035</name>
</gene>
<evidence type="ECO:0000313" key="7">
    <source>
        <dbReference type="EMBL" id="MBO1362182.1"/>
    </source>
</evidence>
<feature type="domain" description="RNA polymerase sigma-70 region 2" evidence="5">
    <location>
        <begin position="17"/>
        <end position="83"/>
    </location>
</feature>
<dbReference type="Gene3D" id="1.10.10.10">
    <property type="entry name" value="Winged helix-like DNA-binding domain superfamily/Winged helix DNA-binding domain"/>
    <property type="match status" value="1"/>
</dbReference>
<evidence type="ECO:0000256" key="2">
    <source>
        <dbReference type="ARBA" id="ARBA00023015"/>
    </source>
</evidence>